<protein>
    <submittedName>
        <fullName evidence="2">Uncharacterized protein</fullName>
    </submittedName>
</protein>
<feature type="transmembrane region" description="Helical" evidence="1">
    <location>
        <begin position="98"/>
        <end position="122"/>
    </location>
</feature>
<proteinExistence type="predicted"/>
<evidence type="ECO:0000313" key="2">
    <source>
        <dbReference type="EMBL" id="OHA47898.1"/>
    </source>
</evidence>
<keyword evidence="1" id="KW-0472">Membrane</keyword>
<keyword evidence="1" id="KW-1133">Transmembrane helix</keyword>
<evidence type="ECO:0000313" key="3">
    <source>
        <dbReference type="Proteomes" id="UP000177629"/>
    </source>
</evidence>
<accession>A0A1G2PHS6</accession>
<evidence type="ECO:0000256" key="1">
    <source>
        <dbReference type="SAM" id="Phobius"/>
    </source>
</evidence>
<gene>
    <name evidence="2" type="ORF">A2806_02150</name>
</gene>
<feature type="transmembrane region" description="Helical" evidence="1">
    <location>
        <begin position="50"/>
        <end position="69"/>
    </location>
</feature>
<dbReference type="AlphaFoldDB" id="A0A1G2PHS6"/>
<organism evidence="2 3">
    <name type="scientific">Candidatus Terrybacteria bacterium RIFCSPHIGHO2_01_FULL_48_17</name>
    <dbReference type="NCBI Taxonomy" id="1802362"/>
    <lineage>
        <taxon>Bacteria</taxon>
        <taxon>Candidatus Terryibacteriota</taxon>
    </lineage>
</organism>
<reference evidence="2 3" key="1">
    <citation type="journal article" date="2016" name="Nat. Commun.">
        <title>Thousands of microbial genomes shed light on interconnected biogeochemical processes in an aquifer system.</title>
        <authorList>
            <person name="Anantharaman K."/>
            <person name="Brown C.T."/>
            <person name="Hug L.A."/>
            <person name="Sharon I."/>
            <person name="Castelle C.J."/>
            <person name="Probst A.J."/>
            <person name="Thomas B.C."/>
            <person name="Singh A."/>
            <person name="Wilkins M.J."/>
            <person name="Karaoz U."/>
            <person name="Brodie E.L."/>
            <person name="Williams K.H."/>
            <person name="Hubbard S.S."/>
            <person name="Banfield J.F."/>
        </authorList>
    </citation>
    <scope>NUCLEOTIDE SEQUENCE [LARGE SCALE GENOMIC DNA]</scope>
</reference>
<comment type="caution">
    <text evidence="2">The sequence shown here is derived from an EMBL/GenBank/DDBJ whole genome shotgun (WGS) entry which is preliminary data.</text>
</comment>
<dbReference type="EMBL" id="MHSS01000013">
    <property type="protein sequence ID" value="OHA47898.1"/>
    <property type="molecule type" value="Genomic_DNA"/>
</dbReference>
<dbReference type="STRING" id="1802362.A2806_02150"/>
<keyword evidence="1" id="KW-0812">Transmembrane</keyword>
<sequence length="135" mass="14999">MSGIPQTAQGVVGAGNGSGLGSASVIPPGVSGWGWGPFLLTWIWGIAHKVWISLLIFIPFIGWIMWIMLGVKGREWAWRAQRWESVDHFNRVQRKWSMWGVILSVIPPFAILLIFMILVLFAGPSSLDTTPPPIY</sequence>
<dbReference type="Proteomes" id="UP000177629">
    <property type="component" value="Unassembled WGS sequence"/>
</dbReference>
<name>A0A1G2PHS6_9BACT</name>